<reference evidence="5 6" key="1">
    <citation type="submission" date="2024-10" db="EMBL/GenBank/DDBJ databases">
        <title>The Natural Products Discovery Center: Release of the First 8490 Sequenced Strains for Exploring Actinobacteria Biosynthetic Diversity.</title>
        <authorList>
            <person name="Kalkreuter E."/>
            <person name="Kautsar S.A."/>
            <person name="Yang D."/>
            <person name="Bader C.D."/>
            <person name="Teijaro C.N."/>
            <person name="Fluegel L."/>
            <person name="Davis C.M."/>
            <person name="Simpson J.R."/>
            <person name="Lauterbach L."/>
            <person name="Steele A.D."/>
            <person name="Gui C."/>
            <person name="Meng S."/>
            <person name="Li G."/>
            <person name="Viehrig K."/>
            <person name="Ye F."/>
            <person name="Su P."/>
            <person name="Kiefer A.F."/>
            <person name="Nichols A."/>
            <person name="Cepeda A.J."/>
            <person name="Yan W."/>
            <person name="Fan B."/>
            <person name="Jiang Y."/>
            <person name="Adhikari A."/>
            <person name="Zheng C.-J."/>
            <person name="Schuster L."/>
            <person name="Cowan T.M."/>
            <person name="Smanski M.J."/>
            <person name="Chevrette M.G."/>
            <person name="De Carvalho L.P.S."/>
            <person name="Shen B."/>
        </authorList>
    </citation>
    <scope>NUCLEOTIDE SEQUENCE [LARGE SCALE GENOMIC DNA]</scope>
    <source>
        <strain evidence="5 6">NPDC002593</strain>
    </source>
</reference>
<name>A0ABW6S6T0_9NOCA</name>
<keyword evidence="3" id="KW-0732">Signal</keyword>
<dbReference type="PANTHER" id="PTHR30024">
    <property type="entry name" value="ALIPHATIC SULFONATES-BINDING PROTEIN-RELATED"/>
    <property type="match status" value="1"/>
</dbReference>
<comment type="similarity">
    <text evidence="2">Belongs to the bacterial solute-binding protein SsuA/TauA family.</text>
</comment>
<gene>
    <name evidence="5" type="ORF">ACFYXQ_29770</name>
</gene>
<dbReference type="PANTHER" id="PTHR30024:SF47">
    <property type="entry name" value="TAURINE-BINDING PERIPLASMIC PROTEIN"/>
    <property type="match status" value="1"/>
</dbReference>
<proteinExistence type="inferred from homology"/>
<accession>A0ABW6S6T0</accession>
<dbReference type="EMBL" id="JBIAQY010000011">
    <property type="protein sequence ID" value="MFF3571977.1"/>
    <property type="molecule type" value="Genomic_DNA"/>
</dbReference>
<comment type="caution">
    <text evidence="5">The sequence shown here is derived from an EMBL/GenBank/DDBJ whole genome shotgun (WGS) entry which is preliminary data.</text>
</comment>
<protein>
    <submittedName>
        <fullName evidence="5">ABC transporter substrate-binding protein</fullName>
    </submittedName>
</protein>
<dbReference type="Gene3D" id="3.40.190.10">
    <property type="entry name" value="Periplasmic binding protein-like II"/>
    <property type="match status" value="2"/>
</dbReference>
<evidence type="ECO:0000259" key="4">
    <source>
        <dbReference type="Pfam" id="PF09084"/>
    </source>
</evidence>
<evidence type="ECO:0000313" key="5">
    <source>
        <dbReference type="EMBL" id="MFF3571977.1"/>
    </source>
</evidence>
<dbReference type="InterPro" id="IPR015168">
    <property type="entry name" value="SsuA/THI5"/>
</dbReference>
<feature type="domain" description="SsuA/THI5-like" evidence="4">
    <location>
        <begin position="92"/>
        <end position="229"/>
    </location>
</feature>
<evidence type="ECO:0000256" key="3">
    <source>
        <dbReference type="ARBA" id="ARBA00022729"/>
    </source>
</evidence>
<comment type="subcellular location">
    <subcellularLocation>
        <location evidence="1">Periplasm</location>
    </subcellularLocation>
</comment>
<evidence type="ECO:0000256" key="1">
    <source>
        <dbReference type="ARBA" id="ARBA00004418"/>
    </source>
</evidence>
<keyword evidence="6" id="KW-1185">Reference proteome</keyword>
<organism evidence="5 6">
    <name type="scientific">Nocardia jiangxiensis</name>
    <dbReference type="NCBI Taxonomy" id="282685"/>
    <lineage>
        <taxon>Bacteria</taxon>
        <taxon>Bacillati</taxon>
        <taxon>Actinomycetota</taxon>
        <taxon>Actinomycetes</taxon>
        <taxon>Mycobacteriales</taxon>
        <taxon>Nocardiaceae</taxon>
        <taxon>Nocardia</taxon>
    </lineage>
</organism>
<evidence type="ECO:0000313" key="6">
    <source>
        <dbReference type="Proteomes" id="UP001601992"/>
    </source>
</evidence>
<dbReference type="SUPFAM" id="SSF53850">
    <property type="entry name" value="Periplasmic binding protein-like II"/>
    <property type="match status" value="1"/>
</dbReference>
<dbReference type="Proteomes" id="UP001601992">
    <property type="component" value="Unassembled WGS sequence"/>
</dbReference>
<sequence>MGQQGGETEAIFKASGAFADAPYKVEYATFSSPAETLTALANGNVDIGNNLAQWTATQGAAAAKPAWTTKSAPYRSILVNVPSDKPDFDRFVVAASAQSGIKNIKDAKGKKWGFLPGSSTHLLAAKVLQKLGWTFHDVEPVNLDSTNQVLALQTGQVDVLFNPRDNIVGALANGATVLGTAADYGLNVYTGYLANTKSLKNPKKAAALRDFSARLVRAQDWYVQNPKAAQQALVDFRKVTPEEAETIWEYTRVLPTAPNDELKKYSQQLADTAVEFGLLKHDVDATVLLDDRFADTINKTLADTDYVAHFNASYATS</sequence>
<dbReference type="RefSeq" id="WP_387405683.1">
    <property type="nucleotide sequence ID" value="NZ_JBIAQY010000011.1"/>
</dbReference>
<evidence type="ECO:0000256" key="2">
    <source>
        <dbReference type="ARBA" id="ARBA00010742"/>
    </source>
</evidence>
<dbReference type="Pfam" id="PF09084">
    <property type="entry name" value="NMT1"/>
    <property type="match status" value="1"/>
</dbReference>